<dbReference type="Proteomes" id="UP000176974">
    <property type="component" value="Unassembled WGS sequence"/>
</dbReference>
<sequence length="315" mass="37085">MIVSDSEKAIISTLVYYDLLDYPLTGLEVFKYLSKDFLKSRPSFLKIQTLLENGSWLKNIIEQKNGFYFLKDREKLVSQRIERMKIADKKWKKIKKISKRLGFVPYLRMIGVTGSLTLNNTRPESDLDLLLITKPGRIWTSRFLATGLISLMGKKRRTGLTKDKICLNCYLTEQGLEIKPEIKPHNLHAAYEYFRLLPLLEIKLGLFKDFQKANTWLKNNFFFLQGQKNNLRTIKADWRLTELRVLLEKLLNNKIGDFLEKKLGQWQKNKIAKKLILRPDDQVVFTDYFLMFHPHSKAPRLMKAYNSKIKTLFTQ</sequence>
<gene>
    <name evidence="1" type="ORF">A2815_02735</name>
</gene>
<evidence type="ECO:0008006" key="3">
    <source>
        <dbReference type="Google" id="ProtNLM"/>
    </source>
</evidence>
<dbReference type="AlphaFoldDB" id="A0A1G2FB05"/>
<protein>
    <recommendedName>
        <fullName evidence="3">Polymerase nucleotidyl transferase domain-containing protein</fullName>
    </recommendedName>
</protein>
<dbReference type="InterPro" id="IPR043519">
    <property type="entry name" value="NT_sf"/>
</dbReference>
<proteinExistence type="predicted"/>
<evidence type="ECO:0000313" key="2">
    <source>
        <dbReference type="Proteomes" id="UP000176974"/>
    </source>
</evidence>
<accession>A0A1G2FB05</accession>
<dbReference type="EMBL" id="MHMY01000013">
    <property type="protein sequence ID" value="OGZ35255.1"/>
    <property type="molecule type" value="Genomic_DNA"/>
</dbReference>
<organism evidence="1 2">
    <name type="scientific">Candidatus Portnoybacteria bacterium RIFCSPHIGHO2_01_FULL_40_12b</name>
    <dbReference type="NCBI Taxonomy" id="1801994"/>
    <lineage>
        <taxon>Bacteria</taxon>
        <taxon>Candidatus Portnoyibacteriota</taxon>
    </lineage>
</organism>
<reference evidence="1 2" key="1">
    <citation type="journal article" date="2016" name="Nat. Commun.">
        <title>Thousands of microbial genomes shed light on interconnected biogeochemical processes in an aquifer system.</title>
        <authorList>
            <person name="Anantharaman K."/>
            <person name="Brown C.T."/>
            <person name="Hug L.A."/>
            <person name="Sharon I."/>
            <person name="Castelle C.J."/>
            <person name="Probst A.J."/>
            <person name="Thomas B.C."/>
            <person name="Singh A."/>
            <person name="Wilkins M.J."/>
            <person name="Karaoz U."/>
            <person name="Brodie E.L."/>
            <person name="Williams K.H."/>
            <person name="Hubbard S.S."/>
            <person name="Banfield J.F."/>
        </authorList>
    </citation>
    <scope>NUCLEOTIDE SEQUENCE [LARGE SCALE GENOMIC DNA]</scope>
</reference>
<comment type="caution">
    <text evidence="1">The sequence shown here is derived from an EMBL/GenBank/DDBJ whole genome shotgun (WGS) entry which is preliminary data.</text>
</comment>
<evidence type="ECO:0000313" key="1">
    <source>
        <dbReference type="EMBL" id="OGZ35255.1"/>
    </source>
</evidence>
<name>A0A1G2FB05_9BACT</name>
<dbReference type="SUPFAM" id="SSF81301">
    <property type="entry name" value="Nucleotidyltransferase"/>
    <property type="match status" value="1"/>
</dbReference>